<protein>
    <submittedName>
        <fullName evidence="1">Uncharacterized protein</fullName>
    </submittedName>
</protein>
<evidence type="ECO:0000313" key="2">
    <source>
        <dbReference type="Proteomes" id="UP001056120"/>
    </source>
</evidence>
<accession>A0ACB9HRH7</accession>
<sequence length="100" mass="10421">MDFDSVTLCVISKNASTSDLATKVVAYYHSSFNGTVESGSIRLPHFMSESWEVCCWYSGGGVAAAGVDGHGGPGCAPAALDACFASTPTCDPDMSWYAKP</sequence>
<keyword evidence="2" id="KW-1185">Reference proteome</keyword>
<reference evidence="2" key="1">
    <citation type="journal article" date="2022" name="Mol. Ecol. Resour.">
        <title>The genomes of chicory, endive, great burdock and yacon provide insights into Asteraceae palaeo-polyploidization history and plant inulin production.</title>
        <authorList>
            <person name="Fan W."/>
            <person name="Wang S."/>
            <person name="Wang H."/>
            <person name="Wang A."/>
            <person name="Jiang F."/>
            <person name="Liu H."/>
            <person name="Zhao H."/>
            <person name="Xu D."/>
            <person name="Zhang Y."/>
        </authorList>
    </citation>
    <scope>NUCLEOTIDE SEQUENCE [LARGE SCALE GENOMIC DNA]</scope>
    <source>
        <strain evidence="2">cv. Yunnan</strain>
    </source>
</reference>
<reference evidence="1 2" key="2">
    <citation type="journal article" date="2022" name="Mol. Ecol. Resour.">
        <title>The genomes of chicory, endive, great burdock and yacon provide insights into Asteraceae paleo-polyploidization history and plant inulin production.</title>
        <authorList>
            <person name="Fan W."/>
            <person name="Wang S."/>
            <person name="Wang H."/>
            <person name="Wang A."/>
            <person name="Jiang F."/>
            <person name="Liu H."/>
            <person name="Zhao H."/>
            <person name="Xu D."/>
            <person name="Zhang Y."/>
        </authorList>
    </citation>
    <scope>NUCLEOTIDE SEQUENCE [LARGE SCALE GENOMIC DNA]</scope>
    <source>
        <strain evidence="2">cv. Yunnan</strain>
        <tissue evidence="1">Leaves</tissue>
    </source>
</reference>
<dbReference type="Proteomes" id="UP001056120">
    <property type="component" value="Linkage Group LG11"/>
</dbReference>
<dbReference type="EMBL" id="CM042028">
    <property type="protein sequence ID" value="KAI3797846.1"/>
    <property type="molecule type" value="Genomic_DNA"/>
</dbReference>
<gene>
    <name evidence="1" type="ORF">L1987_33110</name>
</gene>
<proteinExistence type="predicted"/>
<name>A0ACB9HRH7_9ASTR</name>
<organism evidence="1 2">
    <name type="scientific">Smallanthus sonchifolius</name>
    <dbReference type="NCBI Taxonomy" id="185202"/>
    <lineage>
        <taxon>Eukaryota</taxon>
        <taxon>Viridiplantae</taxon>
        <taxon>Streptophyta</taxon>
        <taxon>Embryophyta</taxon>
        <taxon>Tracheophyta</taxon>
        <taxon>Spermatophyta</taxon>
        <taxon>Magnoliopsida</taxon>
        <taxon>eudicotyledons</taxon>
        <taxon>Gunneridae</taxon>
        <taxon>Pentapetalae</taxon>
        <taxon>asterids</taxon>
        <taxon>campanulids</taxon>
        <taxon>Asterales</taxon>
        <taxon>Asteraceae</taxon>
        <taxon>Asteroideae</taxon>
        <taxon>Heliantheae alliance</taxon>
        <taxon>Millerieae</taxon>
        <taxon>Smallanthus</taxon>
    </lineage>
</organism>
<evidence type="ECO:0000313" key="1">
    <source>
        <dbReference type="EMBL" id="KAI3797846.1"/>
    </source>
</evidence>
<comment type="caution">
    <text evidence="1">The sequence shown here is derived from an EMBL/GenBank/DDBJ whole genome shotgun (WGS) entry which is preliminary data.</text>
</comment>